<keyword evidence="7 11" id="KW-0594">Phospholipid biosynthesis</keyword>
<dbReference type="SUPFAM" id="SSF49562">
    <property type="entry name" value="C2 domain (Calcium/lipid-binding domain, CaLB)"/>
    <property type="match status" value="1"/>
</dbReference>
<feature type="region of interest" description="Disordered" evidence="12">
    <location>
        <begin position="234"/>
        <end position="291"/>
    </location>
</feature>
<dbReference type="PANTHER" id="PTHR10067">
    <property type="entry name" value="PHOSPHATIDYLSERINE DECARBOXYLASE"/>
    <property type="match status" value="1"/>
</dbReference>
<dbReference type="InterPro" id="IPR035892">
    <property type="entry name" value="C2_domain_sf"/>
</dbReference>
<dbReference type="GO" id="GO:0004609">
    <property type="term" value="F:phosphatidylserine decarboxylase activity"/>
    <property type="evidence" value="ECO:0007669"/>
    <property type="project" value="UniProtKB-UniRule"/>
</dbReference>
<evidence type="ECO:0000256" key="2">
    <source>
        <dbReference type="ARBA" id="ARBA00022516"/>
    </source>
</evidence>
<dbReference type="GO" id="GO:0006646">
    <property type="term" value="P:phosphatidylethanolamine biosynthetic process"/>
    <property type="evidence" value="ECO:0007669"/>
    <property type="project" value="UniProtKB-UniRule"/>
</dbReference>
<dbReference type="InterPro" id="IPR000008">
    <property type="entry name" value="C2_dom"/>
</dbReference>
<dbReference type="GO" id="GO:0006656">
    <property type="term" value="P:phosphatidylcholine biosynthetic process"/>
    <property type="evidence" value="ECO:0007669"/>
    <property type="project" value="EnsemblFungi"/>
</dbReference>
<feature type="compositionally biased region" description="Polar residues" evidence="12">
    <location>
        <begin position="251"/>
        <end position="263"/>
    </location>
</feature>
<keyword evidence="6 11" id="KW-0865">Zymogen</keyword>
<keyword evidence="15" id="KW-1185">Reference proteome</keyword>
<feature type="region of interest" description="Disordered" evidence="12">
    <location>
        <begin position="103"/>
        <end position="135"/>
    </location>
</feature>
<protein>
    <recommendedName>
        <fullName evidence="11">Phosphatidylserine decarboxylase proenzyme 2</fullName>
        <ecNumber evidence="11">4.1.1.65</ecNumber>
    </recommendedName>
    <component>
        <recommendedName>
            <fullName evidence="11">Phosphatidylserine decarboxylase 2 beta chain</fullName>
        </recommendedName>
    </component>
    <component>
        <recommendedName>
            <fullName evidence="11">Phosphatidylserine decarboxylase 2 alpha chain</fullName>
        </recommendedName>
    </component>
</protein>
<dbReference type="RefSeq" id="XP_003681909.1">
    <property type="nucleotide sequence ID" value="XM_003681861.1"/>
</dbReference>
<evidence type="ECO:0000256" key="1">
    <source>
        <dbReference type="ARBA" id="ARBA00005189"/>
    </source>
</evidence>
<dbReference type="GeneID" id="11500819"/>
<dbReference type="GO" id="GO:0016540">
    <property type="term" value="P:protein autoprocessing"/>
    <property type="evidence" value="ECO:0007669"/>
    <property type="project" value="UniProtKB-UniRule"/>
</dbReference>
<dbReference type="PANTHER" id="PTHR10067:SF17">
    <property type="entry name" value="PHOSPHATIDYLSERINE DECARBOXYLASE PROENZYME 2"/>
    <property type="match status" value="1"/>
</dbReference>
<feature type="region of interest" description="Disordered" evidence="12">
    <location>
        <begin position="1096"/>
        <end position="1128"/>
    </location>
</feature>
<feature type="active site" description="Schiff-base intermediate with substrate; via pyruvic acid; for decarboxylase activity" evidence="11">
    <location>
        <position position="1002"/>
    </location>
</feature>
<reference evidence="14 15" key="1">
    <citation type="journal article" date="2011" name="Proc. Natl. Acad. Sci. U.S.A.">
        <title>Evolutionary erosion of yeast sex chromosomes by mating-type switching accidents.</title>
        <authorList>
            <person name="Gordon J.L."/>
            <person name="Armisen D."/>
            <person name="Proux-Wera E."/>
            <person name="Oheigeartaigh S.S."/>
            <person name="Byrne K.P."/>
            <person name="Wolfe K.H."/>
        </authorList>
    </citation>
    <scope>NUCLEOTIDE SEQUENCE [LARGE SCALE GENOMIC DNA]</scope>
    <source>
        <strain evidence="15">ATCC 10662 / CBS 1146 / NBRC 0425 / NCYC 2629 / NRRL Y-866</strain>
    </source>
</reference>
<dbReference type="InParanoid" id="G8ZVQ4"/>
<feature type="site" description="Cleavage (non-hydrolytic); by autocatalysis" evidence="11">
    <location>
        <begin position="1001"/>
        <end position="1002"/>
    </location>
</feature>
<dbReference type="FunCoup" id="G8ZVQ4">
    <property type="interactions" value="182"/>
</dbReference>
<evidence type="ECO:0000256" key="11">
    <source>
        <dbReference type="HAMAP-Rule" id="MF_03209"/>
    </source>
</evidence>
<dbReference type="PROSITE" id="PS50004">
    <property type="entry name" value="C2"/>
    <property type="match status" value="1"/>
</dbReference>
<evidence type="ECO:0000256" key="12">
    <source>
        <dbReference type="SAM" id="MobiDB-lite"/>
    </source>
</evidence>
<keyword evidence="8 11" id="KW-0456">Lyase</keyword>
<feature type="compositionally biased region" description="Low complexity" evidence="12">
    <location>
        <begin position="1117"/>
        <end position="1128"/>
    </location>
</feature>
<comment type="pathway">
    <text evidence="1">Lipid metabolism.</text>
</comment>
<sequence length="1128" mass="129081">MGLIRHRKRRSSKARLDLKVKVVQTRNVDLFRDFKCNPTCLVTVCSSSSGRTTKLRSGRTRWNETLKLKLPTSPQSEWVRIVIYDALPTSPALSETDSEVSCCDEISSNSGASGSTSGPPRNEYQANATHHSRRNSTQNSYLYVGEIKLSLLELFKKKDTVSSYRFSLDPAWYNIYDRRLQRQSKEKSDSLYVVGELQLAFKLSTNSKHSTLMQVYNQWRNSLKATLNHRRAIRKANSSNSSLPKSVSTSTKADNTDNSSDVFNSKEDDDDQESRLDYFDSGLDGQDEFTSENNLLSDDISLGSDPMSLEVEDEDLVDKDLAPMLPVLDEYEVVGPEMISNFSRMSLTDGYQEEIDEEDEDDEDEHEDDDEATAIAEPHLENIYDDLHSPEFDDKLDDEDDIDEAEEDKTDNFTVRNTGNRLRRLRRTRRNQKILSNHISPTNNYKLSKKQHAAGVVFMELKNIKDLPMLKNKLSRRKYDMDPFIIATFGRRVFKTSWKKQTLNPVYDECAAFEVFPEETNFEFHFKVLDKDSFSANDKIADCNLSWTEMVSKQTPEGEWAMYNLPLLLTVEPRDSVVPVLSLRIKYVPYSVLKNFFWQNALAMQTSRNDFNLVDLTLYLDMLGHFTVEEVCGFFTHFNRQPWRCDYLNKDQLIEYLQTWKKSSHFKNVWKCPSCSRSCKPTRNTMNSKLVLENDLITHFAVCSYGGSCKILKPSYVSTDFASKRWLSKVLIKMTYGKYALGSNNANILVQDRDSGIILEEKISAHVKLGMRIIYNGKGKESKKFRSLLKTLSVRQGKKFDDPSSVRQILPFIKFHSLNMEEYEDVPYKTFNDFFYRRIKPGLRKPEGDSKIFVSPADSRCTVFSSIHQAKDIWIKGSRFTLARLTKNYKSEIFNDRSCNILIFRLAPQDYHRFHCPCDAVIGKPMFVDGQYYTVNPMAIRSSLDVFGENVRMIIPLESPDFGTLLMIPIGAMMVGSIILDRKEGDFVKRGEELGYFKFGGSTVVLVVPSKALTLDADLSKNSADGIETLVKVGMSVGHSPRVSEHKREKIRILNFAERERIKRTISISQENANSLNNSTWEYHALKNMLTSEYGEEGVESLARGDTPPSDMLTRYSSSTSSTSAETP</sequence>
<dbReference type="KEGG" id="tdl:TDEL_0E04550"/>
<feature type="active site" description="Charge relay system; for autoendoproteolytic cleavage activity" evidence="11">
    <location>
        <position position="915"/>
    </location>
</feature>
<evidence type="ECO:0000256" key="8">
    <source>
        <dbReference type="ARBA" id="ARBA00023239"/>
    </source>
</evidence>
<dbReference type="GO" id="GO:0010008">
    <property type="term" value="C:endosome membrane"/>
    <property type="evidence" value="ECO:0007669"/>
    <property type="project" value="UniProtKB-SubCell"/>
</dbReference>
<accession>G8ZVQ4</accession>
<feature type="domain" description="C2" evidence="13">
    <location>
        <begin position="435"/>
        <end position="561"/>
    </location>
</feature>
<feature type="active site" description="Charge relay system; for autoendoproteolytic cleavage activity" evidence="11">
    <location>
        <position position="858"/>
    </location>
</feature>
<feature type="compositionally biased region" description="Basic and acidic residues" evidence="12">
    <location>
        <begin position="384"/>
        <end position="393"/>
    </location>
</feature>
<dbReference type="Gene3D" id="2.60.40.150">
    <property type="entry name" value="C2 domain"/>
    <property type="match status" value="1"/>
</dbReference>
<keyword evidence="10 11" id="KW-0670">Pyruvate</keyword>
<comment type="subcellular location">
    <subcellularLocation>
        <location evidence="11">Golgi apparatus membrane</location>
        <topology evidence="11">Peripheral membrane protein</topology>
        <orientation evidence="11">Cytoplasmic side</orientation>
    </subcellularLocation>
    <subcellularLocation>
        <location evidence="11">Endosome membrane</location>
        <topology evidence="11">Peripheral membrane protein</topology>
        <orientation evidence="11">Cytoplasmic side</orientation>
    </subcellularLocation>
</comment>
<comment type="cofactor">
    <cofactor evidence="11">
        <name>pyruvate</name>
        <dbReference type="ChEBI" id="CHEBI:15361"/>
    </cofactor>
    <text evidence="11">Binds 1 pyruvoyl group covalently per subunit.</text>
</comment>
<dbReference type="EC" id="4.1.1.65" evidence="11"/>
<dbReference type="InterPro" id="IPR033179">
    <property type="entry name" value="PSD_type2_pro"/>
</dbReference>
<dbReference type="STRING" id="1076872.G8ZVQ4"/>
<dbReference type="HOGENOM" id="CLU_002661_1_0_1"/>
<evidence type="ECO:0000256" key="10">
    <source>
        <dbReference type="ARBA" id="ARBA00023317"/>
    </source>
</evidence>
<feature type="chain" id="PRO_5023288772" description="Phosphatidylserine decarboxylase 2 beta chain" evidence="11">
    <location>
        <begin position="1"/>
        <end position="1001"/>
    </location>
</feature>
<feature type="compositionally biased region" description="Low complexity" evidence="12">
    <location>
        <begin position="107"/>
        <end position="118"/>
    </location>
</feature>
<feature type="active site" description="Charge relay system; for autoendoproteolytic cleavage activity" evidence="11">
    <location>
        <position position="1002"/>
    </location>
</feature>
<keyword evidence="5 11" id="KW-0472">Membrane</keyword>
<comment type="domain">
    <text evidence="11">The C2 domains have an essential, but non-catalytic function. They may facilitate interaction with PstB2 and are required for lipid transport function.</text>
</comment>
<keyword evidence="9 11" id="KW-1208">Phospholipid metabolism</keyword>
<dbReference type="EMBL" id="HE616746">
    <property type="protein sequence ID" value="CCE92698.1"/>
    <property type="molecule type" value="Genomic_DNA"/>
</dbReference>
<proteinExistence type="inferred from homology"/>
<organism evidence="14 15">
    <name type="scientific">Torulaspora delbrueckii</name>
    <name type="common">Yeast</name>
    <name type="synonym">Candida colliculosa</name>
    <dbReference type="NCBI Taxonomy" id="4950"/>
    <lineage>
        <taxon>Eukaryota</taxon>
        <taxon>Fungi</taxon>
        <taxon>Dikarya</taxon>
        <taxon>Ascomycota</taxon>
        <taxon>Saccharomycotina</taxon>
        <taxon>Saccharomycetes</taxon>
        <taxon>Saccharomycetales</taxon>
        <taxon>Saccharomycetaceae</taxon>
        <taxon>Torulaspora</taxon>
    </lineage>
</organism>
<dbReference type="CDD" id="cd04039">
    <property type="entry name" value="C2_PSD"/>
    <property type="match status" value="1"/>
</dbReference>
<evidence type="ECO:0000256" key="9">
    <source>
        <dbReference type="ARBA" id="ARBA00023264"/>
    </source>
</evidence>
<feature type="compositionally biased region" description="Polar residues" evidence="12">
    <location>
        <begin position="124"/>
        <end position="135"/>
    </location>
</feature>
<dbReference type="NCBIfam" id="TIGR00163">
    <property type="entry name" value="PS_decarb"/>
    <property type="match status" value="1"/>
</dbReference>
<keyword evidence="4 11" id="KW-0443">Lipid metabolism</keyword>
<evidence type="ECO:0000256" key="4">
    <source>
        <dbReference type="ARBA" id="ARBA00023098"/>
    </source>
</evidence>
<feature type="region of interest" description="Disordered" evidence="12">
    <location>
        <begin position="384"/>
        <end position="408"/>
    </location>
</feature>
<dbReference type="Pfam" id="PF00168">
    <property type="entry name" value="C2"/>
    <property type="match status" value="2"/>
</dbReference>
<evidence type="ECO:0000313" key="14">
    <source>
        <dbReference type="EMBL" id="CCE92698.1"/>
    </source>
</evidence>
<comment type="similarity">
    <text evidence="11">Belongs to the phosphatidylserine decarboxylase family. PSD-B subfamily. Eukaryotic type II sub-subfamily.</text>
</comment>
<comment type="catalytic activity">
    <reaction evidence="11">
        <text>a 1,2-diacyl-sn-glycero-3-phospho-L-serine + H(+) = a 1,2-diacyl-sn-glycero-3-phosphoethanolamine + CO2</text>
        <dbReference type="Rhea" id="RHEA:20828"/>
        <dbReference type="ChEBI" id="CHEBI:15378"/>
        <dbReference type="ChEBI" id="CHEBI:16526"/>
        <dbReference type="ChEBI" id="CHEBI:57262"/>
        <dbReference type="ChEBI" id="CHEBI:64612"/>
        <dbReference type="EC" id="4.1.1.65"/>
    </reaction>
</comment>
<dbReference type="OrthoDB" id="67700at2759"/>
<feature type="chain" id="PRO_5023288771" description="Phosphatidylserine decarboxylase 2 alpha chain" evidence="11">
    <location>
        <begin position="1002"/>
        <end position="1128"/>
    </location>
</feature>
<dbReference type="eggNOG" id="KOG2419">
    <property type="taxonomic scope" value="Eukaryota"/>
</dbReference>
<comment type="pathway">
    <text evidence="11">Phospholipid metabolism; phosphatidylethanolamine biosynthesis; phosphatidylethanolamine from CDP-diacylglycerol: step 2/2.</text>
</comment>
<dbReference type="SMART" id="SM00239">
    <property type="entry name" value="C2"/>
    <property type="match status" value="2"/>
</dbReference>
<evidence type="ECO:0000256" key="7">
    <source>
        <dbReference type="ARBA" id="ARBA00023209"/>
    </source>
</evidence>
<evidence type="ECO:0000256" key="5">
    <source>
        <dbReference type="ARBA" id="ARBA00023136"/>
    </source>
</evidence>
<feature type="modified residue" description="Pyruvic acid (Ser); by autocatalysis" evidence="11">
    <location>
        <position position="1002"/>
    </location>
</feature>
<name>G8ZVQ4_TORDE</name>
<evidence type="ECO:0000256" key="6">
    <source>
        <dbReference type="ARBA" id="ARBA00023145"/>
    </source>
</evidence>
<dbReference type="GO" id="GO:0000139">
    <property type="term" value="C:Golgi membrane"/>
    <property type="evidence" value="ECO:0007669"/>
    <property type="project" value="UniProtKB-SubCell"/>
</dbReference>
<evidence type="ECO:0000256" key="3">
    <source>
        <dbReference type="ARBA" id="ARBA00022793"/>
    </source>
</evidence>
<feature type="compositionally biased region" description="Low complexity" evidence="12">
    <location>
        <begin position="238"/>
        <end position="250"/>
    </location>
</feature>
<dbReference type="HAMAP" id="MF_00663">
    <property type="entry name" value="PS_decarb_PSD_B_type2"/>
    <property type="match status" value="1"/>
</dbReference>
<dbReference type="GO" id="GO:0005795">
    <property type="term" value="C:Golgi stack"/>
    <property type="evidence" value="ECO:0007669"/>
    <property type="project" value="UniProtKB-UniRule"/>
</dbReference>
<keyword evidence="11" id="KW-0967">Endosome</keyword>
<evidence type="ECO:0000313" key="15">
    <source>
        <dbReference type="Proteomes" id="UP000005627"/>
    </source>
</evidence>
<evidence type="ECO:0000259" key="13">
    <source>
        <dbReference type="PROSITE" id="PS50004"/>
    </source>
</evidence>
<keyword evidence="11" id="KW-0333">Golgi apparatus</keyword>
<keyword evidence="2 11" id="KW-0444">Lipid biosynthesis</keyword>
<dbReference type="UniPathway" id="UPA00558">
    <property type="reaction ID" value="UER00616"/>
</dbReference>
<gene>
    <name evidence="14" type="primary">TDEL0E04550</name>
    <name evidence="11" type="synonym">PSD2</name>
    <name evidence="14" type="ORF">TDEL_0E04550</name>
</gene>
<comment type="PTM">
    <text evidence="11">Is synthesized initially as an inactive proenzyme. Formation of the active enzyme involves a self-maturation process in which the active site pyruvoyl group is generated from an internal serine residue via an autocatalytic post-translational modification. Two non-identical subunits are generated from the proenzyme in this reaction, and the pyruvate is formed at the N-terminus of the alpha chain, which is derived from the carboxyl end of the proenzyme. The autoendoproteolytic cleavage occurs by a canonical serine protease mechanism, in which the side chain hydroxyl group of the serine supplies its oxygen atom to form the C-terminus of the beta chain, while the remainder of the serine residue undergoes an oxidative deamination to produce ammonia and the pyruvoyl prosthetic group on the alpha chain. During this reaction, the Ser that is part of the protease active site of the proenzyme becomes the pyruvoyl prosthetic group, which constitutes an essential element of the active site of the mature decarboxylase.</text>
</comment>
<dbReference type="InterPro" id="IPR033177">
    <property type="entry name" value="PSD-B"/>
</dbReference>
<dbReference type="InterPro" id="IPR003817">
    <property type="entry name" value="PS_Dcarbxylase"/>
</dbReference>
<dbReference type="AlphaFoldDB" id="G8ZVQ4"/>
<feature type="compositionally biased region" description="Acidic residues" evidence="12">
    <location>
        <begin position="394"/>
        <end position="408"/>
    </location>
</feature>
<keyword evidence="3 11" id="KW-0210">Decarboxylase</keyword>
<comment type="subunit">
    <text evidence="11">Heterodimer of a large membrane-associated beta subunit and a small pyruvoyl-containing alpha subunit. Interacts with pstB2. This interaction may be a means to structurally tether the donor membrane (ER) harboring PstB2 to acceptor membranes (Golgi/endosomes) harboring PSD2 during PtdSer transport to the site of PtdEtn synthesis.</text>
</comment>
<dbReference type="Pfam" id="PF02666">
    <property type="entry name" value="PS_Dcarbxylase"/>
    <property type="match status" value="1"/>
</dbReference>
<comment type="function">
    <text evidence="11">Catalyzes the formation of phosphatidylethanolamine (PtdEtn) from phosphatidylserine (PtdSer). Plays a central role in phospholipid metabolism and in the interorganelle trafficking of phosphatidylserine.</text>
</comment>
<dbReference type="Proteomes" id="UP000005627">
    <property type="component" value="Chromosome 5"/>
</dbReference>